<evidence type="ECO:0000259" key="4">
    <source>
        <dbReference type="PROSITE" id="PS50887"/>
    </source>
</evidence>
<accession>A0ABX1I9J6</accession>
<protein>
    <recommendedName>
        <fullName evidence="1">diguanylate cyclase</fullName>
        <ecNumber evidence="1">2.7.7.65</ecNumber>
    </recommendedName>
</protein>
<name>A0ABX1I9J6_9GAMM</name>
<dbReference type="InterPro" id="IPR048760">
    <property type="entry name" value="VP0354-like_sensor_dom"/>
</dbReference>
<evidence type="ECO:0000256" key="1">
    <source>
        <dbReference type="ARBA" id="ARBA00012528"/>
    </source>
</evidence>
<dbReference type="InterPro" id="IPR029787">
    <property type="entry name" value="Nucleotide_cyclase"/>
</dbReference>
<organism evidence="5 6">
    <name type="scientific">Marichromatium bheemlicum</name>
    <dbReference type="NCBI Taxonomy" id="365339"/>
    <lineage>
        <taxon>Bacteria</taxon>
        <taxon>Pseudomonadati</taxon>
        <taxon>Pseudomonadota</taxon>
        <taxon>Gammaproteobacteria</taxon>
        <taxon>Chromatiales</taxon>
        <taxon>Chromatiaceae</taxon>
        <taxon>Marichromatium</taxon>
    </lineage>
</organism>
<dbReference type="Pfam" id="PF21623">
    <property type="entry name" value="HK_sensor_dom_bact"/>
    <property type="match status" value="1"/>
</dbReference>
<dbReference type="Proteomes" id="UP000740754">
    <property type="component" value="Unassembled WGS sequence"/>
</dbReference>
<keyword evidence="3" id="KW-0812">Transmembrane</keyword>
<proteinExistence type="predicted"/>
<gene>
    <name evidence="5" type="ORF">HF203_13410</name>
</gene>
<dbReference type="InterPro" id="IPR000160">
    <property type="entry name" value="GGDEF_dom"/>
</dbReference>
<evidence type="ECO:0000256" key="2">
    <source>
        <dbReference type="ARBA" id="ARBA00034247"/>
    </source>
</evidence>
<feature type="transmembrane region" description="Helical" evidence="3">
    <location>
        <begin position="31"/>
        <end position="50"/>
    </location>
</feature>
<comment type="caution">
    <text evidence="5">The sequence shown here is derived from an EMBL/GenBank/DDBJ whole genome shotgun (WGS) entry which is preliminary data.</text>
</comment>
<dbReference type="Gene3D" id="3.30.450.20">
    <property type="entry name" value="PAS domain"/>
    <property type="match status" value="2"/>
</dbReference>
<evidence type="ECO:0000313" key="5">
    <source>
        <dbReference type="EMBL" id="NKN34220.1"/>
    </source>
</evidence>
<dbReference type="NCBIfam" id="TIGR00254">
    <property type="entry name" value="GGDEF"/>
    <property type="match status" value="1"/>
</dbReference>
<dbReference type="EC" id="2.7.7.65" evidence="1"/>
<evidence type="ECO:0000256" key="3">
    <source>
        <dbReference type="SAM" id="Phobius"/>
    </source>
</evidence>
<dbReference type="RefSeq" id="WP_168670528.1">
    <property type="nucleotide sequence ID" value="NZ_JAAXKX010000022.1"/>
</dbReference>
<dbReference type="CDD" id="cd01949">
    <property type="entry name" value="GGDEF"/>
    <property type="match status" value="1"/>
</dbReference>
<dbReference type="Pfam" id="PF00990">
    <property type="entry name" value="GGDEF"/>
    <property type="match status" value="1"/>
</dbReference>
<dbReference type="InterPro" id="IPR029151">
    <property type="entry name" value="Sensor-like_sf"/>
</dbReference>
<keyword evidence="3" id="KW-1133">Transmembrane helix</keyword>
<keyword evidence="6" id="KW-1185">Reference proteome</keyword>
<dbReference type="PANTHER" id="PTHR45138:SF9">
    <property type="entry name" value="DIGUANYLATE CYCLASE DGCM-RELATED"/>
    <property type="match status" value="1"/>
</dbReference>
<feature type="domain" description="GGDEF" evidence="4">
    <location>
        <begin position="421"/>
        <end position="553"/>
    </location>
</feature>
<dbReference type="PROSITE" id="PS50887">
    <property type="entry name" value="GGDEF"/>
    <property type="match status" value="1"/>
</dbReference>
<dbReference type="SMART" id="SM00267">
    <property type="entry name" value="GGDEF"/>
    <property type="match status" value="1"/>
</dbReference>
<reference evidence="5 6" key="1">
    <citation type="submission" date="2020-04" db="EMBL/GenBank/DDBJ databases">
        <title>Draft Whole-Genome sequence of Marichromatium bheemlicum DSM 18632, type strain.</title>
        <authorList>
            <person name="Kyndt J.A."/>
            <person name="Meyer T.E."/>
        </authorList>
    </citation>
    <scope>NUCLEOTIDE SEQUENCE [LARGE SCALE GENOMIC DNA]</scope>
    <source>
        <strain evidence="5 6">DSM 18632</strain>
    </source>
</reference>
<keyword evidence="3" id="KW-0472">Membrane</keyword>
<dbReference type="SUPFAM" id="SSF103190">
    <property type="entry name" value="Sensory domain-like"/>
    <property type="match status" value="2"/>
</dbReference>
<dbReference type="PANTHER" id="PTHR45138">
    <property type="entry name" value="REGULATORY COMPONENTS OF SENSORY TRANSDUCTION SYSTEM"/>
    <property type="match status" value="1"/>
</dbReference>
<evidence type="ECO:0000313" key="6">
    <source>
        <dbReference type="Proteomes" id="UP000740754"/>
    </source>
</evidence>
<comment type="catalytic activity">
    <reaction evidence="2">
        <text>2 GTP = 3',3'-c-di-GMP + 2 diphosphate</text>
        <dbReference type="Rhea" id="RHEA:24898"/>
        <dbReference type="ChEBI" id="CHEBI:33019"/>
        <dbReference type="ChEBI" id="CHEBI:37565"/>
        <dbReference type="ChEBI" id="CHEBI:58805"/>
        <dbReference type="EC" id="2.7.7.65"/>
    </reaction>
</comment>
<feature type="transmembrane region" description="Helical" evidence="3">
    <location>
        <begin position="353"/>
        <end position="378"/>
    </location>
</feature>
<dbReference type="InterPro" id="IPR043128">
    <property type="entry name" value="Rev_trsase/Diguanyl_cyclase"/>
</dbReference>
<dbReference type="InterPro" id="IPR050469">
    <property type="entry name" value="Diguanylate_Cyclase"/>
</dbReference>
<dbReference type="EMBL" id="JAAXKX010000022">
    <property type="protein sequence ID" value="NKN34220.1"/>
    <property type="molecule type" value="Genomic_DNA"/>
</dbReference>
<dbReference type="Gene3D" id="3.30.70.270">
    <property type="match status" value="1"/>
</dbReference>
<sequence length="559" mass="61833">MQTSTRRQAATERAAETDREGWLRSLSARGLFLLIYPLLAGVLVLVLVLVRTWQVEGLYRDLDAAAVNRVEEQERLLENKLDYVVADVLTLARQNELSRYLAHGDRASLDRMAREYAARLRYSGLYQQIRLLDAQGRERVRVEQGGDGRTRSLVHDAVRSPSGDDDIAAALALEAEEIYISALGLDVTDGEVARPFVPILRLATPVVDAAGHHRGLVVIHYLAGRLLQRLEDVGRGDPSRPMLVNCDGYWLLAPVAEMRWGFMLEGRAQQRMQWRFPQVWQAMQRAEAGTVRTAAGFFAFQRVEPLRVDYPVRSSGCKGRAGGVSEAVSPLQWTMLAFVARTHYERAALTPTVVIGLFGLLLLGVLAAAVQSMISLYVNRRTQLYQLERLARTDALTGGANRIAFEERAALEIERAARHRRCFALCVIDLDGFKAINDAQGHLVGDEVLRFVAGVLSARLRSRSDDLAGRIGGDEFGLLLTELPGPEAVRAILEDVRRAIGAGEWDGQRVSASIGAALYPYDARHLPELFKCADATMYRAKSAGKDRVLLASDPEPVVG</sequence>
<dbReference type="SUPFAM" id="SSF55073">
    <property type="entry name" value="Nucleotide cyclase"/>
    <property type="match status" value="1"/>
</dbReference>